<sequence length="93" mass="10453">MFGLLLDEISRKDLNKNITFNILNLPQRIEVAGKGTVSYQYDAMGNKLSRTVNETGQDQKVTIYLGSMIFENNVLQHVVPIAIGRRGAVLSEW</sequence>
<gene>
    <name evidence="1" type="ORF">LQ567_06690</name>
</gene>
<dbReference type="RefSeq" id="WP_231003443.1">
    <property type="nucleotide sequence ID" value="NZ_JAJNEC010000004.1"/>
</dbReference>
<organism evidence="1 2">
    <name type="scientific">Niabella pedocola</name>
    <dbReference type="NCBI Taxonomy" id="1752077"/>
    <lineage>
        <taxon>Bacteria</taxon>
        <taxon>Pseudomonadati</taxon>
        <taxon>Bacteroidota</taxon>
        <taxon>Chitinophagia</taxon>
        <taxon>Chitinophagales</taxon>
        <taxon>Chitinophagaceae</taxon>
        <taxon>Niabella</taxon>
    </lineage>
</organism>
<name>A0ABS8PMX2_9BACT</name>
<dbReference type="Proteomes" id="UP001199816">
    <property type="component" value="Unassembled WGS sequence"/>
</dbReference>
<protein>
    <submittedName>
        <fullName evidence="1">Uncharacterized protein</fullName>
    </submittedName>
</protein>
<keyword evidence="2" id="KW-1185">Reference proteome</keyword>
<dbReference type="Gene3D" id="2.180.10.10">
    <property type="entry name" value="RHS repeat-associated core"/>
    <property type="match status" value="1"/>
</dbReference>
<accession>A0ABS8PMX2</accession>
<dbReference type="EMBL" id="JAJNEC010000004">
    <property type="protein sequence ID" value="MCD2422443.1"/>
    <property type="molecule type" value="Genomic_DNA"/>
</dbReference>
<proteinExistence type="predicted"/>
<evidence type="ECO:0000313" key="1">
    <source>
        <dbReference type="EMBL" id="MCD2422443.1"/>
    </source>
</evidence>
<comment type="caution">
    <text evidence="1">The sequence shown here is derived from an EMBL/GenBank/DDBJ whole genome shotgun (WGS) entry which is preliminary data.</text>
</comment>
<evidence type="ECO:0000313" key="2">
    <source>
        <dbReference type="Proteomes" id="UP001199816"/>
    </source>
</evidence>
<reference evidence="1 2" key="1">
    <citation type="submission" date="2021-11" db="EMBL/GenBank/DDBJ databases">
        <title>Genomic of Niabella pedocola.</title>
        <authorList>
            <person name="Wu T."/>
        </authorList>
    </citation>
    <scope>NUCLEOTIDE SEQUENCE [LARGE SCALE GENOMIC DNA]</scope>
    <source>
        <strain evidence="1 2">JCM 31011</strain>
    </source>
</reference>